<name>A0A9J5XIC1_SOLCO</name>
<gene>
    <name evidence="2" type="ORF">H5410_047328</name>
</gene>
<evidence type="ECO:0000256" key="1">
    <source>
        <dbReference type="SAM" id="MobiDB-lite"/>
    </source>
</evidence>
<keyword evidence="3" id="KW-1185">Reference proteome</keyword>
<reference evidence="2 3" key="1">
    <citation type="submission" date="2020-09" db="EMBL/GenBank/DDBJ databases">
        <title>De no assembly of potato wild relative species, Solanum commersonii.</title>
        <authorList>
            <person name="Cho K."/>
        </authorList>
    </citation>
    <scope>NUCLEOTIDE SEQUENCE [LARGE SCALE GENOMIC DNA]</scope>
    <source>
        <strain evidence="2">LZ3.2</strain>
        <tissue evidence="2">Leaf</tissue>
    </source>
</reference>
<dbReference type="EMBL" id="JACXVP010000009">
    <property type="protein sequence ID" value="KAG5586894.1"/>
    <property type="molecule type" value="Genomic_DNA"/>
</dbReference>
<feature type="region of interest" description="Disordered" evidence="1">
    <location>
        <begin position="24"/>
        <end position="50"/>
    </location>
</feature>
<protein>
    <submittedName>
        <fullName evidence="2">Uncharacterized protein</fullName>
    </submittedName>
</protein>
<dbReference type="Proteomes" id="UP000824120">
    <property type="component" value="Chromosome 9"/>
</dbReference>
<dbReference type="AlphaFoldDB" id="A0A9J5XIC1"/>
<accession>A0A9J5XIC1</accession>
<sequence>MVSALRYNIEVTGSHNYDIYKPAKSHTRISKRRDQGALSESKSGIQRRNRDEEALEQFGVVIFGLNWKIKGVRSTKRTGKDRKSDAYTDFQS</sequence>
<organism evidence="2 3">
    <name type="scientific">Solanum commersonii</name>
    <name type="common">Commerson's wild potato</name>
    <name type="synonym">Commerson's nightshade</name>
    <dbReference type="NCBI Taxonomy" id="4109"/>
    <lineage>
        <taxon>Eukaryota</taxon>
        <taxon>Viridiplantae</taxon>
        <taxon>Streptophyta</taxon>
        <taxon>Embryophyta</taxon>
        <taxon>Tracheophyta</taxon>
        <taxon>Spermatophyta</taxon>
        <taxon>Magnoliopsida</taxon>
        <taxon>eudicotyledons</taxon>
        <taxon>Gunneridae</taxon>
        <taxon>Pentapetalae</taxon>
        <taxon>asterids</taxon>
        <taxon>lamiids</taxon>
        <taxon>Solanales</taxon>
        <taxon>Solanaceae</taxon>
        <taxon>Solanoideae</taxon>
        <taxon>Solaneae</taxon>
        <taxon>Solanum</taxon>
    </lineage>
</organism>
<proteinExistence type="predicted"/>
<evidence type="ECO:0000313" key="2">
    <source>
        <dbReference type="EMBL" id="KAG5586894.1"/>
    </source>
</evidence>
<evidence type="ECO:0000313" key="3">
    <source>
        <dbReference type="Proteomes" id="UP000824120"/>
    </source>
</evidence>
<comment type="caution">
    <text evidence="2">The sequence shown here is derived from an EMBL/GenBank/DDBJ whole genome shotgun (WGS) entry which is preliminary data.</text>
</comment>